<sequence length="233" mass="24688">MGVRVWLAGHQRLALPGVSGARHPDRHSAGAVLVTRLLHAMQRDGIGCGIVTLCIGGGQGIAVAVESVQACPQSKEVRIARSRRLRHVGPRPGAVLLREDLPLPDERSSRGLGGLSVGSTGGNSTAGPQFPGTTRSIVMRYRNSATPCAIAVIAFAPATPAAARDALGTTAARFEQQYLIFVIDHHLGALRMAELAAGTEVHRSAALMESAWLCKAAVEQRRTCKAQTWFCFP</sequence>
<dbReference type="Proteomes" id="UP000609726">
    <property type="component" value="Unassembled WGS sequence"/>
</dbReference>
<protein>
    <recommendedName>
        <fullName evidence="2">Thiolase C-terminal domain-containing protein</fullName>
    </recommendedName>
</protein>
<organism evidence="3 4">
    <name type="scientific">Massilia mucilaginosa</name>
    <dbReference type="NCBI Taxonomy" id="2609282"/>
    <lineage>
        <taxon>Bacteria</taxon>
        <taxon>Pseudomonadati</taxon>
        <taxon>Pseudomonadota</taxon>
        <taxon>Betaproteobacteria</taxon>
        <taxon>Burkholderiales</taxon>
        <taxon>Oxalobacteraceae</taxon>
        <taxon>Telluria group</taxon>
        <taxon>Massilia</taxon>
    </lineage>
</organism>
<dbReference type="SUPFAM" id="SSF53901">
    <property type="entry name" value="Thiolase-like"/>
    <property type="match status" value="1"/>
</dbReference>
<evidence type="ECO:0000313" key="3">
    <source>
        <dbReference type="EMBL" id="NHZ91113.1"/>
    </source>
</evidence>
<feature type="compositionally biased region" description="Gly residues" evidence="1">
    <location>
        <begin position="111"/>
        <end position="121"/>
    </location>
</feature>
<reference evidence="3 4" key="1">
    <citation type="submission" date="2019-10" db="EMBL/GenBank/DDBJ databases">
        <title>Taxonomy of Antarctic Massilia spp.: description of Massilia rubra sp. nov., Massilia aquatica sp. nov., Massilia mucilaginosa sp. nov., Massilia frigida sp. nov. isolated from streams, lakes and regoliths.</title>
        <authorList>
            <person name="Holochova P."/>
            <person name="Sedlacek I."/>
            <person name="Kralova S."/>
            <person name="Maslanova I."/>
            <person name="Busse H.-J."/>
            <person name="Stankova E."/>
            <person name="Vrbovska V."/>
            <person name="Kovarovic V."/>
            <person name="Bartak M."/>
            <person name="Svec P."/>
            <person name="Pantucek R."/>
        </authorList>
    </citation>
    <scope>NUCLEOTIDE SEQUENCE [LARGE SCALE GENOMIC DNA]</scope>
    <source>
        <strain evidence="3 4">CCM 8733</strain>
    </source>
</reference>
<name>A0ABX0NVY4_9BURK</name>
<accession>A0ABX0NVY4</accession>
<keyword evidence="4" id="KW-1185">Reference proteome</keyword>
<dbReference type="EMBL" id="WHJH01000025">
    <property type="protein sequence ID" value="NHZ91113.1"/>
    <property type="molecule type" value="Genomic_DNA"/>
</dbReference>
<dbReference type="InterPro" id="IPR020617">
    <property type="entry name" value="Thiolase_C"/>
</dbReference>
<gene>
    <name evidence="3" type="ORF">F2P45_19120</name>
</gene>
<proteinExistence type="predicted"/>
<comment type="caution">
    <text evidence="3">The sequence shown here is derived from an EMBL/GenBank/DDBJ whole genome shotgun (WGS) entry which is preliminary data.</text>
</comment>
<feature type="domain" description="Thiolase C-terminal" evidence="2">
    <location>
        <begin position="29"/>
        <end position="66"/>
    </location>
</feature>
<evidence type="ECO:0000256" key="1">
    <source>
        <dbReference type="SAM" id="MobiDB-lite"/>
    </source>
</evidence>
<dbReference type="InterPro" id="IPR020610">
    <property type="entry name" value="Thiolase_AS"/>
</dbReference>
<dbReference type="Pfam" id="PF02803">
    <property type="entry name" value="Thiolase_C"/>
    <property type="match status" value="1"/>
</dbReference>
<feature type="region of interest" description="Disordered" evidence="1">
    <location>
        <begin position="105"/>
        <end position="131"/>
    </location>
</feature>
<evidence type="ECO:0000313" key="4">
    <source>
        <dbReference type="Proteomes" id="UP000609726"/>
    </source>
</evidence>
<evidence type="ECO:0000259" key="2">
    <source>
        <dbReference type="Pfam" id="PF02803"/>
    </source>
</evidence>
<dbReference type="InterPro" id="IPR016039">
    <property type="entry name" value="Thiolase-like"/>
</dbReference>
<dbReference type="PROSITE" id="PS00099">
    <property type="entry name" value="THIOLASE_3"/>
    <property type="match status" value="1"/>
</dbReference>
<dbReference type="Gene3D" id="3.40.47.10">
    <property type="match status" value="1"/>
</dbReference>